<organism evidence="1 2">
    <name type="scientific">Pegethrix bostrychoides GSE-TBD4-15B</name>
    <dbReference type="NCBI Taxonomy" id="2839662"/>
    <lineage>
        <taxon>Bacteria</taxon>
        <taxon>Bacillati</taxon>
        <taxon>Cyanobacteriota</taxon>
        <taxon>Cyanophyceae</taxon>
        <taxon>Oculatellales</taxon>
        <taxon>Oculatellaceae</taxon>
        <taxon>Pegethrix</taxon>
    </lineage>
</organism>
<gene>
    <name evidence="1" type="ORF">KME07_10720</name>
</gene>
<proteinExistence type="predicted"/>
<evidence type="ECO:0000313" key="2">
    <source>
        <dbReference type="Proteomes" id="UP000707356"/>
    </source>
</evidence>
<accession>A0A951PB49</accession>
<comment type="caution">
    <text evidence="1">The sequence shown here is derived from an EMBL/GenBank/DDBJ whole genome shotgun (WGS) entry which is preliminary data.</text>
</comment>
<evidence type="ECO:0008006" key="3">
    <source>
        <dbReference type="Google" id="ProtNLM"/>
    </source>
</evidence>
<protein>
    <recommendedName>
        <fullName evidence="3">Cellulose-binding protein</fullName>
    </recommendedName>
</protein>
<dbReference type="PROSITE" id="PS51257">
    <property type="entry name" value="PROKAR_LIPOPROTEIN"/>
    <property type="match status" value="1"/>
</dbReference>
<dbReference type="Proteomes" id="UP000707356">
    <property type="component" value="Unassembled WGS sequence"/>
</dbReference>
<reference evidence="1" key="2">
    <citation type="journal article" date="2022" name="Microbiol. Resour. Announc.">
        <title>Metagenome Sequencing to Explore Phylogenomics of Terrestrial Cyanobacteria.</title>
        <authorList>
            <person name="Ward R.D."/>
            <person name="Stajich J.E."/>
            <person name="Johansen J.R."/>
            <person name="Huntemann M."/>
            <person name="Clum A."/>
            <person name="Foster B."/>
            <person name="Foster B."/>
            <person name="Roux S."/>
            <person name="Palaniappan K."/>
            <person name="Varghese N."/>
            <person name="Mukherjee S."/>
            <person name="Reddy T.B.K."/>
            <person name="Daum C."/>
            <person name="Copeland A."/>
            <person name="Chen I.A."/>
            <person name="Ivanova N.N."/>
            <person name="Kyrpides N.C."/>
            <person name="Shapiro N."/>
            <person name="Eloe-Fadrosh E.A."/>
            <person name="Pietrasiak N."/>
        </authorList>
    </citation>
    <scope>NUCLEOTIDE SEQUENCE</scope>
    <source>
        <strain evidence="1">GSE-TBD4-15B</strain>
    </source>
</reference>
<sequence>MFTARRFRTSRMGIFLILFMFTLAVACSQPISSLGRAKTLPSQTGIDGLGLGTNLTGIADWSTQLPFIDGFKSSRSWFTRCAPEEACSAEWSTDEADKLDLDSHGWVKSLPAPTDPPRYSRVSTLLYREIGRYPGGQYVVLYDGEGAIEYEFDAKKDVGASRPGRDLIDVTPSDSGILLTVSATDPAKTGNYIRNIRVIPTQFEQTYESEIFNPVFLERIKQFGTLRFMDWMATNNSQQSKWQNRPQIEDKSYAEKGVPLELMIELANRLRANPWFNMPHQATDEYMINFAQLVKTKLDPKLTAYVELSNEVWNWMFDQAQYALKQGKARWGEDKGDAYMQWYGMRTAQMSDIWKRAFGNQHSRVRTIISTQTAWKGLETSALDCPLWVAEGNQPCYQHGLDAYAVTGYFSGGLGDDQERATVEAWLNDPDGGVKRALAQIEQGGNLKTSDSLADTKQGFIYHQQVAQQKQLKLVVYEGGQSLANPNSEKLTEFFIKLNRRPEMYKFYQQLLNDWKETGGTLFMNFADIGEPSKWGSWGVLEHVDQESSPRYNALLNFIAQNQLR</sequence>
<name>A0A951PB49_9CYAN</name>
<reference evidence="1" key="1">
    <citation type="submission" date="2021-05" db="EMBL/GenBank/DDBJ databases">
        <authorList>
            <person name="Pietrasiak N."/>
            <person name="Ward R."/>
            <person name="Stajich J.E."/>
            <person name="Kurbessoian T."/>
        </authorList>
    </citation>
    <scope>NUCLEOTIDE SEQUENCE</scope>
    <source>
        <strain evidence="1">GSE-TBD4-15B</strain>
    </source>
</reference>
<dbReference type="EMBL" id="JAHHHV010000064">
    <property type="protein sequence ID" value="MBW4465895.1"/>
    <property type="molecule type" value="Genomic_DNA"/>
</dbReference>
<dbReference type="AlphaFoldDB" id="A0A951PB49"/>
<evidence type="ECO:0000313" key="1">
    <source>
        <dbReference type="EMBL" id="MBW4465895.1"/>
    </source>
</evidence>